<evidence type="ECO:0000313" key="2">
    <source>
        <dbReference type="Proteomes" id="UP001159363"/>
    </source>
</evidence>
<dbReference type="EMBL" id="JARBHB010000002">
    <property type="protein sequence ID" value="KAJ8892864.1"/>
    <property type="molecule type" value="Genomic_DNA"/>
</dbReference>
<keyword evidence="2" id="KW-1185">Reference proteome</keyword>
<dbReference type="Proteomes" id="UP001159363">
    <property type="component" value="Chromosome 2"/>
</dbReference>
<sequence>MVVSNHQHQFSLNVRVGIIGDHLVRQVICSQCRTGEAYLHFLQVTLPSLLYLWWYKGLRVCYMMVISPLLHNCVKEF</sequence>
<proteinExistence type="predicted"/>
<protein>
    <submittedName>
        <fullName evidence="1">Uncharacterized protein</fullName>
    </submittedName>
</protein>
<evidence type="ECO:0000313" key="1">
    <source>
        <dbReference type="EMBL" id="KAJ8892864.1"/>
    </source>
</evidence>
<accession>A0ABQ9I876</accession>
<organism evidence="1 2">
    <name type="scientific">Dryococelus australis</name>
    <dbReference type="NCBI Taxonomy" id="614101"/>
    <lineage>
        <taxon>Eukaryota</taxon>
        <taxon>Metazoa</taxon>
        <taxon>Ecdysozoa</taxon>
        <taxon>Arthropoda</taxon>
        <taxon>Hexapoda</taxon>
        <taxon>Insecta</taxon>
        <taxon>Pterygota</taxon>
        <taxon>Neoptera</taxon>
        <taxon>Polyneoptera</taxon>
        <taxon>Phasmatodea</taxon>
        <taxon>Verophasmatodea</taxon>
        <taxon>Anareolatae</taxon>
        <taxon>Phasmatidae</taxon>
        <taxon>Eurycanthinae</taxon>
        <taxon>Dryococelus</taxon>
    </lineage>
</organism>
<reference evidence="1 2" key="1">
    <citation type="submission" date="2023-02" db="EMBL/GenBank/DDBJ databases">
        <title>LHISI_Scaffold_Assembly.</title>
        <authorList>
            <person name="Stuart O.P."/>
            <person name="Cleave R."/>
            <person name="Magrath M.J.L."/>
            <person name="Mikheyev A.S."/>
        </authorList>
    </citation>
    <scope>NUCLEOTIDE SEQUENCE [LARGE SCALE GENOMIC DNA]</scope>
    <source>
        <strain evidence="1">Daus_M_001</strain>
        <tissue evidence="1">Leg muscle</tissue>
    </source>
</reference>
<name>A0ABQ9I876_9NEOP</name>
<gene>
    <name evidence="1" type="ORF">PR048_005445</name>
</gene>
<comment type="caution">
    <text evidence="1">The sequence shown here is derived from an EMBL/GenBank/DDBJ whole genome shotgun (WGS) entry which is preliminary data.</text>
</comment>